<dbReference type="RefSeq" id="WP_065272602.1">
    <property type="nucleotide sequence ID" value="NZ_CP015124.1"/>
</dbReference>
<dbReference type="InterPro" id="IPR016087">
    <property type="entry name" value="Chalcone_isomerase"/>
</dbReference>
<name>A0A1B0ZUQ0_9RHOB</name>
<proteinExistence type="predicted"/>
<evidence type="ECO:0000313" key="5">
    <source>
        <dbReference type="Proteomes" id="UP001218364"/>
    </source>
</evidence>
<dbReference type="AlphaFoldDB" id="A0A1B0ZUQ0"/>
<dbReference type="GO" id="GO:0016853">
    <property type="term" value="F:isomerase activity"/>
    <property type="evidence" value="ECO:0007669"/>
    <property type="project" value="UniProtKB-KW"/>
</dbReference>
<evidence type="ECO:0000259" key="1">
    <source>
        <dbReference type="Pfam" id="PF16036"/>
    </source>
</evidence>
<organism evidence="2 4">
    <name type="scientific">Phaeobacter gallaeciensis</name>
    <dbReference type="NCBI Taxonomy" id="60890"/>
    <lineage>
        <taxon>Bacteria</taxon>
        <taxon>Pseudomonadati</taxon>
        <taxon>Pseudomonadota</taxon>
        <taxon>Alphaproteobacteria</taxon>
        <taxon>Rhodobacterales</taxon>
        <taxon>Roseobacteraceae</taxon>
        <taxon>Phaeobacter</taxon>
    </lineage>
</organism>
<dbReference type="Proteomes" id="UP001218364">
    <property type="component" value="Unassembled WGS sequence"/>
</dbReference>
<evidence type="ECO:0000313" key="4">
    <source>
        <dbReference type="Proteomes" id="UP000092565"/>
    </source>
</evidence>
<keyword evidence="3" id="KW-0413">Isomerase</keyword>
<dbReference type="EMBL" id="JARCJK010000002">
    <property type="protein sequence ID" value="MDE4165305.1"/>
    <property type="molecule type" value="Genomic_DNA"/>
</dbReference>
<evidence type="ECO:0000313" key="2">
    <source>
        <dbReference type="EMBL" id="ANP37841.1"/>
    </source>
</evidence>
<dbReference type="Pfam" id="PF16036">
    <property type="entry name" value="Chalcone_3"/>
    <property type="match status" value="1"/>
</dbReference>
<dbReference type="EMBL" id="CP015124">
    <property type="protein sequence ID" value="ANP37841.1"/>
    <property type="molecule type" value="Genomic_DNA"/>
</dbReference>
<dbReference type="OrthoDB" id="8527419at2"/>
<accession>A0A1B0ZUQ0</accession>
<evidence type="ECO:0000313" key="3">
    <source>
        <dbReference type="EMBL" id="MDE4165305.1"/>
    </source>
</evidence>
<protein>
    <submittedName>
        <fullName evidence="3">Chalcone isomerase family protein</fullName>
    </submittedName>
</protein>
<gene>
    <name evidence="2" type="ORF">JL2886_02955</name>
    <name evidence="3" type="ORF">PXK24_06345</name>
</gene>
<reference evidence="2 4" key="1">
    <citation type="submission" date="2016-04" db="EMBL/GenBank/DDBJ databases">
        <authorList>
            <person name="Evans L.H."/>
            <person name="Alamgir A."/>
            <person name="Owens N."/>
            <person name="Weber N.D."/>
            <person name="Virtaneva K."/>
            <person name="Barbian K."/>
            <person name="Babar A."/>
            <person name="Rosenke K."/>
        </authorList>
    </citation>
    <scope>NUCLEOTIDE SEQUENCE [LARGE SCALE GENOMIC DNA]</scope>
    <source>
        <strain evidence="2 4">JL2886</strain>
    </source>
</reference>
<reference evidence="3 5" key="2">
    <citation type="submission" date="2023-02" db="EMBL/GenBank/DDBJ databases">
        <title>Population genomics of bacteria associated with diatom.</title>
        <authorList>
            <person name="Xie J."/>
            <person name="Wang H."/>
        </authorList>
    </citation>
    <scope>NUCLEOTIDE SEQUENCE [LARGE SCALE GENOMIC DNA]</scope>
    <source>
        <strain evidence="3 5">PT47_8</strain>
    </source>
</reference>
<sequence>MPEHRFPPLAAALLIAALLLPGAAAANLRGFGLSQPVELGTVMVRWLGLPIYRASLHTEGESRFGWRQPLALQIEYFRSISQDDLTKSTRVEIQRIEGPRADQAAMMQKLASCFRDVARGDVFTAVSTQPDSLVLHLNGQQTCAIRHPDLRKRFLGIWLSDNSRSARLSARLRGD</sequence>
<keyword evidence="4" id="KW-1185">Reference proteome</keyword>
<dbReference type="Proteomes" id="UP000092565">
    <property type="component" value="Chromosome"/>
</dbReference>
<feature type="domain" description="Chalcone isomerase" evidence="1">
    <location>
        <begin position="71"/>
        <end position="172"/>
    </location>
</feature>